<dbReference type="SUPFAM" id="SSF55729">
    <property type="entry name" value="Acyl-CoA N-acyltransferases (Nat)"/>
    <property type="match status" value="1"/>
</dbReference>
<dbReference type="Pfam" id="PF08445">
    <property type="entry name" value="FR47"/>
    <property type="match status" value="1"/>
</dbReference>
<dbReference type="InterPro" id="IPR053225">
    <property type="entry name" value="Acyl-CoA_N-acyltransferase"/>
</dbReference>
<dbReference type="PANTHER" id="PTHR20958:SF6">
    <property type="entry name" value="GLYCINE N-ACYLTRANSFERASE-LIKE PROTEIN"/>
    <property type="match status" value="1"/>
</dbReference>
<accession>A0A6A6XWA3</accession>
<evidence type="ECO:0000313" key="2">
    <source>
        <dbReference type="EMBL" id="KAF2800054.1"/>
    </source>
</evidence>
<protein>
    <recommendedName>
        <fullName evidence="1">GCN5-related N-acetyltransferase Rv2170-like domain-containing protein</fullName>
    </recommendedName>
</protein>
<dbReference type="GO" id="GO:0016747">
    <property type="term" value="F:acyltransferase activity, transferring groups other than amino-acyl groups"/>
    <property type="evidence" value="ECO:0007669"/>
    <property type="project" value="InterPro"/>
</dbReference>
<dbReference type="InterPro" id="IPR016181">
    <property type="entry name" value="Acyl_CoA_acyltransferase"/>
</dbReference>
<sequence length="353" mass="38963">MSSFKVYTHAATSPLLARALKQSLPNSVNLTCRIQHSNRTPDARIIATFPEDGEEVPQCWAAAYLDRAMRPETELWIFAQGEVLEHSRSVSDSHDATQFCPRCRTAVLSLLDYLPTVPVPPIHPDSFSALDLAKQHEKDFPETGPDARYPISSAAYCRHLLDPHVVTLGACHEQIVQICTEVGLVREEFPGREARLDTFLFNLADLPQTRKLPEGLEWGELKEEDKASIVARIQIPRTMRLLLSLKNVGVFDEKTGKLVAWAFLGLDGSLTSLETEPEYRGKGIAKAVAAKVIGEYAPGLAVDEQGNAWANAQVYEGNVKSKSVCRSVGGRALWKTFWVRIDVSKAGGLAQSN</sequence>
<dbReference type="EMBL" id="MU001754">
    <property type="protein sequence ID" value="KAF2800054.1"/>
    <property type="molecule type" value="Genomic_DNA"/>
</dbReference>
<name>A0A6A6XWA3_9PLEO</name>
<dbReference type="CDD" id="cd04301">
    <property type="entry name" value="NAT_SF"/>
    <property type="match status" value="1"/>
</dbReference>
<keyword evidence="3" id="KW-1185">Reference proteome</keyword>
<dbReference type="Proteomes" id="UP000799757">
    <property type="component" value="Unassembled WGS sequence"/>
</dbReference>
<organism evidence="2 3">
    <name type="scientific">Melanomma pulvis-pyrius CBS 109.77</name>
    <dbReference type="NCBI Taxonomy" id="1314802"/>
    <lineage>
        <taxon>Eukaryota</taxon>
        <taxon>Fungi</taxon>
        <taxon>Dikarya</taxon>
        <taxon>Ascomycota</taxon>
        <taxon>Pezizomycotina</taxon>
        <taxon>Dothideomycetes</taxon>
        <taxon>Pleosporomycetidae</taxon>
        <taxon>Pleosporales</taxon>
        <taxon>Melanommataceae</taxon>
        <taxon>Melanomma</taxon>
    </lineage>
</organism>
<dbReference type="AlphaFoldDB" id="A0A6A6XWA3"/>
<dbReference type="OrthoDB" id="61870at2759"/>
<dbReference type="PANTHER" id="PTHR20958">
    <property type="entry name" value="GLYCINE N-ACYLTRANSFERASE-LIKE PROTEIN"/>
    <property type="match status" value="1"/>
</dbReference>
<feature type="domain" description="GCN5-related N-acetyltransferase Rv2170-like" evidence="1">
    <location>
        <begin position="247"/>
        <end position="339"/>
    </location>
</feature>
<reference evidence="2" key="1">
    <citation type="journal article" date="2020" name="Stud. Mycol.">
        <title>101 Dothideomycetes genomes: a test case for predicting lifestyles and emergence of pathogens.</title>
        <authorList>
            <person name="Haridas S."/>
            <person name="Albert R."/>
            <person name="Binder M."/>
            <person name="Bloem J."/>
            <person name="Labutti K."/>
            <person name="Salamov A."/>
            <person name="Andreopoulos B."/>
            <person name="Baker S."/>
            <person name="Barry K."/>
            <person name="Bills G."/>
            <person name="Bluhm B."/>
            <person name="Cannon C."/>
            <person name="Castanera R."/>
            <person name="Culley D."/>
            <person name="Daum C."/>
            <person name="Ezra D."/>
            <person name="Gonzalez J."/>
            <person name="Henrissat B."/>
            <person name="Kuo A."/>
            <person name="Liang C."/>
            <person name="Lipzen A."/>
            <person name="Lutzoni F."/>
            <person name="Magnuson J."/>
            <person name="Mondo S."/>
            <person name="Nolan M."/>
            <person name="Ohm R."/>
            <person name="Pangilinan J."/>
            <person name="Park H.-J."/>
            <person name="Ramirez L."/>
            <person name="Alfaro M."/>
            <person name="Sun H."/>
            <person name="Tritt A."/>
            <person name="Yoshinaga Y."/>
            <person name="Zwiers L.-H."/>
            <person name="Turgeon B."/>
            <person name="Goodwin S."/>
            <person name="Spatafora J."/>
            <person name="Crous P."/>
            <person name="Grigoriev I."/>
        </authorList>
    </citation>
    <scope>NUCLEOTIDE SEQUENCE</scope>
    <source>
        <strain evidence="2">CBS 109.77</strain>
    </source>
</reference>
<proteinExistence type="predicted"/>
<evidence type="ECO:0000313" key="3">
    <source>
        <dbReference type="Proteomes" id="UP000799757"/>
    </source>
</evidence>
<dbReference type="Gene3D" id="3.40.630.30">
    <property type="match status" value="1"/>
</dbReference>
<dbReference type="InterPro" id="IPR013653">
    <property type="entry name" value="GCN5-like_dom"/>
</dbReference>
<evidence type="ECO:0000259" key="1">
    <source>
        <dbReference type="Pfam" id="PF08445"/>
    </source>
</evidence>
<gene>
    <name evidence="2" type="ORF">K505DRAFT_293570</name>
</gene>